<evidence type="ECO:0000256" key="2">
    <source>
        <dbReference type="ARBA" id="ARBA00022475"/>
    </source>
</evidence>
<evidence type="ECO:0000256" key="3">
    <source>
        <dbReference type="ARBA" id="ARBA00022692"/>
    </source>
</evidence>
<dbReference type="AlphaFoldDB" id="A0A6V8PQ58"/>
<keyword evidence="5" id="KW-0472">Membrane</keyword>
<dbReference type="InterPro" id="IPR022781">
    <property type="entry name" value="Flagellar_biosynth_FliO"/>
</dbReference>
<keyword evidence="4" id="KW-1133">Transmembrane helix</keyword>
<evidence type="ECO:0000256" key="4">
    <source>
        <dbReference type="ARBA" id="ARBA00022989"/>
    </source>
</evidence>
<sequence>MDSFLAFLRVLFSLLFVLALAWWCTRYGLPLLQGTQTRRKSNVTVLERIPLGMRGTLCLVKVGERFLLIGLTPAKIERLAEIPASELHLLDGEPPLPPDFAAIFVYLCSGAHCKPGCRS</sequence>
<protein>
    <recommendedName>
        <fullName evidence="8">Flagellar protein</fullName>
    </recommendedName>
</protein>
<comment type="subcellular location">
    <subcellularLocation>
        <location evidence="1">Cell membrane</location>
    </subcellularLocation>
</comment>
<evidence type="ECO:0008006" key="8">
    <source>
        <dbReference type="Google" id="ProtNLM"/>
    </source>
</evidence>
<accession>A0A6V8PQ58</accession>
<reference evidence="6 7" key="1">
    <citation type="journal article" date="2020" name="Front. Microbiol.">
        <title>Single-cell genomics of novel Actinobacteria with the Wood-Ljungdahl pathway discovered in a serpentinizing system.</title>
        <authorList>
            <person name="Merino N."/>
            <person name="Kawai M."/>
            <person name="Boyd E.S."/>
            <person name="Colman D.R."/>
            <person name="McGlynn S.E."/>
            <person name="Nealson K.H."/>
            <person name="Kurokawa K."/>
            <person name="Hongoh Y."/>
        </authorList>
    </citation>
    <scope>NUCLEOTIDE SEQUENCE [LARGE SCALE GENOMIC DNA]</scope>
    <source>
        <strain evidence="6 7">S42</strain>
    </source>
</reference>
<organism evidence="6 7">
    <name type="scientific">Candidatus Hakubella thermalkaliphila</name>
    <dbReference type="NCBI Taxonomy" id="2754717"/>
    <lineage>
        <taxon>Bacteria</taxon>
        <taxon>Bacillati</taxon>
        <taxon>Actinomycetota</taxon>
        <taxon>Actinomycetota incertae sedis</taxon>
        <taxon>Candidatus Hakubellales</taxon>
        <taxon>Candidatus Hakubellaceae</taxon>
        <taxon>Candidatus Hakubella</taxon>
    </lineage>
</organism>
<dbReference type="GO" id="GO:0044781">
    <property type="term" value="P:bacterial-type flagellum organization"/>
    <property type="evidence" value="ECO:0007669"/>
    <property type="project" value="InterPro"/>
</dbReference>
<gene>
    <name evidence="6" type="ORF">HKBW3S42_01292</name>
</gene>
<name>A0A6V8PQ58_9ACTN</name>
<dbReference type="Pfam" id="PF04347">
    <property type="entry name" value="FliO"/>
    <property type="match status" value="1"/>
</dbReference>
<proteinExistence type="predicted"/>
<dbReference type="GO" id="GO:0016020">
    <property type="term" value="C:membrane"/>
    <property type="evidence" value="ECO:0007669"/>
    <property type="project" value="InterPro"/>
</dbReference>
<evidence type="ECO:0000256" key="5">
    <source>
        <dbReference type="ARBA" id="ARBA00023136"/>
    </source>
</evidence>
<dbReference type="EMBL" id="BLSA01000221">
    <property type="protein sequence ID" value="GFP32981.1"/>
    <property type="molecule type" value="Genomic_DNA"/>
</dbReference>
<comment type="caution">
    <text evidence="6">The sequence shown here is derived from an EMBL/GenBank/DDBJ whole genome shotgun (WGS) entry which is preliminary data.</text>
</comment>
<evidence type="ECO:0000313" key="6">
    <source>
        <dbReference type="EMBL" id="GFP32981.1"/>
    </source>
</evidence>
<evidence type="ECO:0000313" key="7">
    <source>
        <dbReference type="Proteomes" id="UP000568877"/>
    </source>
</evidence>
<evidence type="ECO:0000256" key="1">
    <source>
        <dbReference type="ARBA" id="ARBA00004236"/>
    </source>
</evidence>
<keyword evidence="2" id="KW-1003">Cell membrane</keyword>
<keyword evidence="3" id="KW-0812">Transmembrane</keyword>
<dbReference type="Proteomes" id="UP000568877">
    <property type="component" value="Unassembled WGS sequence"/>
</dbReference>